<reference evidence="1" key="3">
    <citation type="submission" date="2021-01" db="EMBL/GenBank/DDBJ databases">
        <authorList>
            <consortium name="Genoscope - CEA"/>
            <person name="William W."/>
        </authorList>
    </citation>
    <scope>NUCLEOTIDE SEQUENCE</scope>
</reference>
<evidence type="ECO:0000313" key="1">
    <source>
        <dbReference type="EMBL" id="CAF2076507.1"/>
    </source>
</evidence>
<organism evidence="2 3">
    <name type="scientific">Brassica napus</name>
    <name type="common">Rape</name>
    <dbReference type="NCBI Taxonomy" id="3708"/>
    <lineage>
        <taxon>Eukaryota</taxon>
        <taxon>Viridiplantae</taxon>
        <taxon>Streptophyta</taxon>
        <taxon>Embryophyta</taxon>
        <taxon>Tracheophyta</taxon>
        <taxon>Spermatophyta</taxon>
        <taxon>Magnoliopsida</taxon>
        <taxon>eudicotyledons</taxon>
        <taxon>Gunneridae</taxon>
        <taxon>Pentapetalae</taxon>
        <taxon>rosids</taxon>
        <taxon>malvids</taxon>
        <taxon>Brassicales</taxon>
        <taxon>Brassicaceae</taxon>
        <taxon>Brassiceae</taxon>
        <taxon>Brassica</taxon>
    </lineage>
</organism>
<dbReference type="PaxDb" id="3708-A0A078F6L4"/>
<sequence>MQVVAGYGSTKSCWKSFVEEAAEEKHGGGPKIESPACLARVFSLFRSSTWTHMKITLSIGL</sequence>
<evidence type="ECO:0000313" key="2">
    <source>
        <dbReference type="EMBL" id="CDY09026.1"/>
    </source>
</evidence>
<keyword evidence="3" id="KW-1185">Reference proteome</keyword>
<dbReference type="OMA" id="WTHMKIT"/>
<dbReference type="EMBL" id="HG994365">
    <property type="protein sequence ID" value="CAF2076507.1"/>
    <property type="molecule type" value="Genomic_DNA"/>
</dbReference>
<dbReference type="AlphaFoldDB" id="A0A078F6L4"/>
<dbReference type="Proteomes" id="UP000028999">
    <property type="component" value="Unassembled WGS sequence"/>
</dbReference>
<accession>A0A078F6L4</accession>
<reference evidence="2 3" key="1">
    <citation type="journal article" date="2014" name="Science">
        <title>Plant genetics. Early allopolyploid evolution in the post-Neolithic Brassica napus oilseed genome.</title>
        <authorList>
            <person name="Chalhoub B."/>
            <person name="Denoeud F."/>
            <person name="Liu S."/>
            <person name="Parkin I.A."/>
            <person name="Tang H."/>
            <person name="Wang X."/>
            <person name="Chiquet J."/>
            <person name="Belcram H."/>
            <person name="Tong C."/>
            <person name="Samans B."/>
            <person name="Correa M."/>
            <person name="Da Silva C."/>
            <person name="Just J."/>
            <person name="Falentin C."/>
            <person name="Koh C.S."/>
            <person name="Le Clainche I."/>
            <person name="Bernard M."/>
            <person name="Bento P."/>
            <person name="Noel B."/>
            <person name="Labadie K."/>
            <person name="Alberti A."/>
            <person name="Charles M."/>
            <person name="Arnaud D."/>
            <person name="Guo H."/>
            <person name="Daviaud C."/>
            <person name="Alamery S."/>
            <person name="Jabbari K."/>
            <person name="Zhao M."/>
            <person name="Edger P.P."/>
            <person name="Chelaifa H."/>
            <person name="Tack D."/>
            <person name="Lassalle G."/>
            <person name="Mestiri I."/>
            <person name="Schnel N."/>
            <person name="Le Paslier M.C."/>
            <person name="Fan G."/>
            <person name="Renault V."/>
            <person name="Bayer P.E."/>
            <person name="Golicz A.A."/>
            <person name="Manoli S."/>
            <person name="Lee T.H."/>
            <person name="Thi V.H."/>
            <person name="Chalabi S."/>
            <person name="Hu Q."/>
            <person name="Fan C."/>
            <person name="Tollenaere R."/>
            <person name="Lu Y."/>
            <person name="Battail C."/>
            <person name="Shen J."/>
            <person name="Sidebottom C.H."/>
            <person name="Wang X."/>
            <person name="Canaguier A."/>
            <person name="Chauveau A."/>
            <person name="Berard A."/>
            <person name="Deniot G."/>
            <person name="Guan M."/>
            <person name="Liu Z."/>
            <person name="Sun F."/>
            <person name="Lim Y.P."/>
            <person name="Lyons E."/>
            <person name="Town C.D."/>
            <person name="Bancroft I."/>
            <person name="Wang X."/>
            <person name="Meng J."/>
            <person name="Ma J."/>
            <person name="Pires J.C."/>
            <person name="King G.J."/>
            <person name="Brunel D."/>
            <person name="Delourme R."/>
            <person name="Renard M."/>
            <person name="Aury J.M."/>
            <person name="Adams K.L."/>
            <person name="Batley J."/>
            <person name="Snowdon R.J."/>
            <person name="Tost J."/>
            <person name="Edwards D."/>
            <person name="Zhou Y."/>
            <person name="Hua W."/>
            <person name="Sharpe A.G."/>
            <person name="Paterson A.H."/>
            <person name="Guan C."/>
            <person name="Wincker P."/>
        </authorList>
    </citation>
    <scope>NUCLEOTIDE SEQUENCE [LARGE SCALE GENOMIC DNA]</scope>
    <source>
        <strain evidence="3">cv. Darmor-bzh</strain>
    </source>
</reference>
<name>A0A078F6L4_BRANA</name>
<evidence type="ECO:0000313" key="3">
    <source>
        <dbReference type="Proteomes" id="UP000028999"/>
    </source>
</evidence>
<gene>
    <name evidence="2" type="primary">BnaC01g30650D</name>
    <name evidence="1" type="ORF">DARMORV10_C01P40240.1</name>
    <name evidence="2" type="ORF">GSBRNA2T00001160001</name>
</gene>
<protein>
    <submittedName>
        <fullName evidence="1">(rape) hypothetical protein</fullName>
    </submittedName>
    <submittedName>
        <fullName evidence="2">BnaC01g30650D protein</fullName>
    </submittedName>
</protein>
<dbReference type="Proteomes" id="UP001295469">
    <property type="component" value="Chromosome C01"/>
</dbReference>
<reference evidence="2" key="2">
    <citation type="submission" date="2014-06" db="EMBL/GenBank/DDBJ databases">
        <authorList>
            <person name="Genoscope - CEA"/>
        </authorList>
    </citation>
    <scope>NUCLEOTIDE SEQUENCE</scope>
</reference>
<dbReference type="EMBL" id="LK031991">
    <property type="protein sequence ID" value="CDY09026.1"/>
    <property type="molecule type" value="Genomic_DNA"/>
</dbReference>
<dbReference type="Gramene" id="CDY09026">
    <property type="protein sequence ID" value="CDY09026"/>
    <property type="gene ID" value="GSBRNA2T00001160001"/>
</dbReference>
<proteinExistence type="predicted"/>